<dbReference type="SFLD" id="SFLDS00029">
    <property type="entry name" value="Radical_SAM"/>
    <property type="match status" value="1"/>
</dbReference>
<evidence type="ECO:0000313" key="8">
    <source>
        <dbReference type="EMBL" id="AQS71106.1"/>
    </source>
</evidence>
<dbReference type="EMBL" id="CP019724">
    <property type="protein sequence ID" value="AQS71106.1"/>
    <property type="molecule type" value="Genomic_DNA"/>
</dbReference>
<dbReference type="KEGG" id="spac:B1H29_33235"/>
<dbReference type="AlphaFoldDB" id="A0A1S6JH70"/>
<evidence type="ECO:0000256" key="3">
    <source>
        <dbReference type="ARBA" id="ARBA00022691"/>
    </source>
</evidence>
<dbReference type="GO" id="GO:0051539">
    <property type="term" value="F:4 iron, 4 sulfur cluster binding"/>
    <property type="evidence" value="ECO:0007669"/>
    <property type="project" value="UniProtKB-KW"/>
</dbReference>
<evidence type="ECO:0000256" key="5">
    <source>
        <dbReference type="ARBA" id="ARBA00023004"/>
    </source>
</evidence>
<dbReference type="GO" id="GO:0046872">
    <property type="term" value="F:metal ion binding"/>
    <property type="evidence" value="ECO:0007669"/>
    <property type="project" value="UniProtKB-KW"/>
</dbReference>
<dbReference type="InterPro" id="IPR007197">
    <property type="entry name" value="rSAM"/>
</dbReference>
<dbReference type="PANTHER" id="PTHR43273">
    <property type="entry name" value="ANAEROBIC SULFATASE-MATURATING ENZYME HOMOLOG ASLB-RELATED"/>
    <property type="match status" value="1"/>
</dbReference>
<keyword evidence="4" id="KW-0479">Metal-binding</keyword>
<dbReference type="PROSITE" id="PS01305">
    <property type="entry name" value="MOAA_NIFB_PQQE"/>
    <property type="match status" value="1"/>
</dbReference>
<comment type="cofactor">
    <cofactor evidence="1">
        <name>[4Fe-4S] cluster</name>
        <dbReference type="ChEBI" id="CHEBI:49883"/>
    </cofactor>
</comment>
<evidence type="ECO:0000259" key="7">
    <source>
        <dbReference type="Pfam" id="PF04055"/>
    </source>
</evidence>
<evidence type="ECO:0000256" key="1">
    <source>
        <dbReference type="ARBA" id="ARBA00001966"/>
    </source>
</evidence>
<dbReference type="CDD" id="cd01335">
    <property type="entry name" value="Radical_SAM"/>
    <property type="match status" value="1"/>
</dbReference>
<proteinExistence type="predicted"/>
<dbReference type="InterPro" id="IPR023867">
    <property type="entry name" value="Sulphatase_maturase_rSAM"/>
</dbReference>
<dbReference type="SFLD" id="SFLDG01386">
    <property type="entry name" value="main_SPASM_domain-containing"/>
    <property type="match status" value="1"/>
</dbReference>
<reference evidence="8 9" key="1">
    <citation type="submission" date="2017-02" db="EMBL/GenBank/DDBJ databases">
        <title>Streptomyces pactum ACT12 Genome sequencing and assembly.</title>
        <authorList>
            <person name="Xue Q."/>
            <person name="Yan X."/>
            <person name="Jia L."/>
            <person name="Yan H."/>
        </authorList>
    </citation>
    <scope>NUCLEOTIDE SEQUENCE [LARGE SCALE GENOMIC DNA]</scope>
    <source>
        <strain evidence="8 9">ACT12</strain>
    </source>
</reference>
<keyword evidence="5" id="KW-0408">Iron</keyword>
<dbReference type="InterPro" id="IPR058240">
    <property type="entry name" value="rSAM_sf"/>
</dbReference>
<evidence type="ECO:0000256" key="4">
    <source>
        <dbReference type="ARBA" id="ARBA00022723"/>
    </source>
</evidence>
<protein>
    <recommendedName>
        <fullName evidence="7">Radical SAM core domain-containing protein</fullName>
    </recommendedName>
</protein>
<organism evidence="8 9">
    <name type="scientific">Streptomyces pactum</name>
    <dbReference type="NCBI Taxonomy" id="68249"/>
    <lineage>
        <taxon>Bacteria</taxon>
        <taxon>Bacillati</taxon>
        <taxon>Actinomycetota</taxon>
        <taxon>Actinomycetes</taxon>
        <taxon>Kitasatosporales</taxon>
        <taxon>Streptomycetaceae</taxon>
        <taxon>Streptomyces</taxon>
    </lineage>
</organism>
<dbReference type="SFLD" id="SFLDG01067">
    <property type="entry name" value="SPASM/twitch_domain_containing"/>
    <property type="match status" value="1"/>
</dbReference>
<keyword evidence="6" id="KW-0411">Iron-sulfur</keyword>
<name>A0A1S6JH70_9ACTN</name>
<dbReference type="Pfam" id="PF04055">
    <property type="entry name" value="Radical_SAM"/>
    <property type="match status" value="1"/>
</dbReference>
<feature type="domain" description="Radical SAM core" evidence="7">
    <location>
        <begin position="33"/>
        <end position="184"/>
    </location>
</feature>
<dbReference type="Proteomes" id="UP000189443">
    <property type="component" value="Chromosome"/>
</dbReference>
<evidence type="ECO:0000313" key="9">
    <source>
        <dbReference type="Proteomes" id="UP000189443"/>
    </source>
</evidence>
<dbReference type="SFLD" id="SFLDG01072">
    <property type="entry name" value="dehydrogenase_like"/>
    <property type="match status" value="1"/>
</dbReference>
<keyword evidence="3" id="KW-0949">S-adenosyl-L-methionine</keyword>
<keyword evidence="9" id="KW-1185">Reference proteome</keyword>
<dbReference type="InterPro" id="IPR000385">
    <property type="entry name" value="MoaA_NifB_PqqE_Fe-S-bd_CS"/>
</dbReference>
<dbReference type="PANTHER" id="PTHR43273:SF8">
    <property type="entry name" value="RADICAL SAM DOMAIN PROTEIN"/>
    <property type="match status" value="1"/>
</dbReference>
<evidence type="ECO:0000256" key="2">
    <source>
        <dbReference type="ARBA" id="ARBA00022485"/>
    </source>
</evidence>
<dbReference type="Gene3D" id="3.20.20.70">
    <property type="entry name" value="Aldolase class I"/>
    <property type="match status" value="1"/>
</dbReference>
<gene>
    <name evidence="8" type="ORF">B1H29_33235</name>
</gene>
<dbReference type="RefSeq" id="WP_079160596.1">
    <property type="nucleotide sequence ID" value="NZ_LIQD01000004.1"/>
</dbReference>
<dbReference type="SUPFAM" id="SSF102114">
    <property type="entry name" value="Radical SAM enzymes"/>
    <property type="match status" value="1"/>
</dbReference>
<dbReference type="InterPro" id="IPR013785">
    <property type="entry name" value="Aldolase_TIM"/>
</dbReference>
<evidence type="ECO:0000256" key="6">
    <source>
        <dbReference type="ARBA" id="ARBA00023014"/>
    </source>
</evidence>
<accession>A0A1S6JH70</accession>
<sequence>MRDRAFRRPSGEEDSFPERRSTGIALPVSCILKISSRCNLDCTYCYIYNKGDTTHLTRPRVMSLEVARAAIREITEYASRNGITEAVVALHGGEPLLVGKPWMTRFLDDVRRMAPADVRLSVTLQSNGVLMDADWLSLFASHGVQVGVSLDGPAVWNDRHRVNHQGKGSYSRVRKAIDLLVTQGAESPPWGILVVADPRFPGTEVFRHLLDIGVRNMDFLWPDYHHEEGPPWNADLLGKYYIDLFDEWYGNADPGVRIRWFEALLHLILGGESQISALGAQPVTDVVVETDGSLEPLDMLRICGDGMTLTGLDVRRHPIERLRETELYRMGLRNQEILPNDCLRCPVYGLCGGGEMPHRWSKKNAFSNPSVHCESLLAVIEHIVGTVRKEMAFHAVTSRSNNAVAQSISG</sequence>
<keyword evidence="2" id="KW-0004">4Fe-4S</keyword>
<dbReference type="GO" id="GO:0016491">
    <property type="term" value="F:oxidoreductase activity"/>
    <property type="evidence" value="ECO:0007669"/>
    <property type="project" value="InterPro"/>
</dbReference>